<feature type="non-terminal residue" evidence="1">
    <location>
        <position position="70"/>
    </location>
</feature>
<accession>A0A131X6A4</accession>
<proteinExistence type="evidence at transcript level"/>
<name>A0A131X6A4_9ACAR</name>
<reference evidence="1" key="1">
    <citation type="journal article" date="2017" name="Ticks Tick Borne Dis.">
        <title>An insight into the sialome of Hyalomma excavatum.</title>
        <authorList>
            <person name="Ribeiro J.M."/>
            <person name="Slovak M."/>
            <person name="Francischetti I.M."/>
        </authorList>
    </citation>
    <scope>NUCLEOTIDE SEQUENCE</scope>
    <source>
        <strain evidence="1">Samish</strain>
        <tissue evidence="1">Salivary glands</tissue>
    </source>
</reference>
<evidence type="ECO:0000313" key="1">
    <source>
        <dbReference type="EMBL" id="JAP63304.1"/>
    </source>
</evidence>
<dbReference type="AlphaFoldDB" id="A0A131X6A4"/>
<dbReference type="EMBL" id="GEFH01005277">
    <property type="protein sequence ID" value="JAP63304.1"/>
    <property type="molecule type" value="mRNA"/>
</dbReference>
<organism evidence="1">
    <name type="scientific">Hyalomma excavatum</name>
    <dbReference type="NCBI Taxonomy" id="257692"/>
    <lineage>
        <taxon>Eukaryota</taxon>
        <taxon>Metazoa</taxon>
        <taxon>Ecdysozoa</taxon>
        <taxon>Arthropoda</taxon>
        <taxon>Chelicerata</taxon>
        <taxon>Arachnida</taxon>
        <taxon>Acari</taxon>
        <taxon>Parasitiformes</taxon>
        <taxon>Ixodida</taxon>
        <taxon>Ixodoidea</taxon>
        <taxon>Ixodidae</taxon>
        <taxon>Hyalomminae</taxon>
        <taxon>Hyalomma</taxon>
    </lineage>
</organism>
<protein>
    <submittedName>
        <fullName evidence="1">Uncharacterized protein</fullName>
    </submittedName>
</protein>
<feature type="non-terminal residue" evidence="1">
    <location>
        <position position="1"/>
    </location>
</feature>
<sequence length="70" mass="7951">SVIVTFAGITRPTQIKAWPLIYRVEPLSPRPLQCIKCWRYGHSIKGYRSGVRCRACGEAHDFNVCSTQEV</sequence>